<dbReference type="Proteomes" id="UP000027222">
    <property type="component" value="Unassembled WGS sequence"/>
</dbReference>
<dbReference type="EMBL" id="KL142370">
    <property type="protein sequence ID" value="KDR81753.1"/>
    <property type="molecule type" value="Genomic_DNA"/>
</dbReference>
<evidence type="ECO:0000313" key="3">
    <source>
        <dbReference type="Proteomes" id="UP000027222"/>
    </source>
</evidence>
<accession>A0A067TRY9</accession>
<protein>
    <submittedName>
        <fullName evidence="2">Uncharacterized protein</fullName>
    </submittedName>
</protein>
<reference evidence="3" key="1">
    <citation type="journal article" date="2014" name="Proc. Natl. Acad. Sci. U.S.A.">
        <title>Extensive sampling of basidiomycete genomes demonstrates inadequacy of the white-rot/brown-rot paradigm for wood decay fungi.</title>
        <authorList>
            <person name="Riley R."/>
            <person name="Salamov A.A."/>
            <person name="Brown D.W."/>
            <person name="Nagy L.G."/>
            <person name="Floudas D."/>
            <person name="Held B.W."/>
            <person name="Levasseur A."/>
            <person name="Lombard V."/>
            <person name="Morin E."/>
            <person name="Otillar R."/>
            <person name="Lindquist E.A."/>
            <person name="Sun H."/>
            <person name="LaButti K.M."/>
            <person name="Schmutz J."/>
            <person name="Jabbour D."/>
            <person name="Luo H."/>
            <person name="Baker S.E."/>
            <person name="Pisabarro A.G."/>
            <person name="Walton J.D."/>
            <person name="Blanchette R.A."/>
            <person name="Henrissat B."/>
            <person name="Martin F."/>
            <person name="Cullen D."/>
            <person name="Hibbett D.S."/>
            <person name="Grigoriev I.V."/>
        </authorList>
    </citation>
    <scope>NUCLEOTIDE SEQUENCE [LARGE SCALE GENOMIC DNA]</scope>
    <source>
        <strain evidence="3">CBS 339.88</strain>
    </source>
</reference>
<keyword evidence="3" id="KW-1185">Reference proteome</keyword>
<feature type="region of interest" description="Disordered" evidence="1">
    <location>
        <begin position="189"/>
        <end position="217"/>
    </location>
</feature>
<evidence type="ECO:0000256" key="1">
    <source>
        <dbReference type="SAM" id="MobiDB-lite"/>
    </source>
</evidence>
<name>A0A067TRY9_GALM3</name>
<proteinExistence type="predicted"/>
<dbReference type="OrthoDB" id="3050337at2759"/>
<dbReference type="HOGENOM" id="CLU_1209897_0_0_1"/>
<evidence type="ECO:0000313" key="2">
    <source>
        <dbReference type="EMBL" id="KDR81753.1"/>
    </source>
</evidence>
<gene>
    <name evidence="2" type="ORF">GALMADRAFT_239941</name>
</gene>
<feature type="compositionally biased region" description="Polar residues" evidence="1">
    <location>
        <begin position="194"/>
        <end position="212"/>
    </location>
</feature>
<organism evidence="2 3">
    <name type="scientific">Galerina marginata (strain CBS 339.88)</name>
    <dbReference type="NCBI Taxonomy" id="685588"/>
    <lineage>
        <taxon>Eukaryota</taxon>
        <taxon>Fungi</taxon>
        <taxon>Dikarya</taxon>
        <taxon>Basidiomycota</taxon>
        <taxon>Agaricomycotina</taxon>
        <taxon>Agaricomycetes</taxon>
        <taxon>Agaricomycetidae</taxon>
        <taxon>Agaricales</taxon>
        <taxon>Agaricineae</taxon>
        <taxon>Strophariaceae</taxon>
        <taxon>Galerina</taxon>
    </lineage>
</organism>
<dbReference type="AlphaFoldDB" id="A0A067TRY9"/>
<sequence>MAKYLEEYKAWSGKNQAHEAAKLSASQKRVFELEQQFTHLQSLKTEDELVIQSMAGQIEALKQERDYLHTELSSSLNNQRMASAASVDLVSDLAKYDIWLWGANSLSFGDQWLQLWNQYVSEDPQAPDRGLSQNDRVTPKELAILLENFASQVRRDKDRIQSQQETISSLGRDREYLFSLYNNDPKALPYSAPTEMNSQTPDSEIQTSSPYSFSGHRGEAIFSSKRIAD</sequence>